<sequence>MKNINYSNSHFDPYSSNSDSESADEIENFPILNFDNDTYQDVRNKILQQNSCNENEDYDLNNELEENIFEFDEGVDEILPNQPTEDDKYTPCVILKGTWEIDQEAIKQWNGRLNEL</sequence>
<protein>
    <submittedName>
        <fullName evidence="2">3471_t:CDS:1</fullName>
    </submittedName>
</protein>
<name>A0A9N9PDY1_9GLOM</name>
<keyword evidence="3" id="KW-1185">Reference proteome</keyword>
<feature type="region of interest" description="Disordered" evidence="1">
    <location>
        <begin position="1"/>
        <end position="23"/>
    </location>
</feature>
<gene>
    <name evidence="2" type="ORF">RFULGI_LOCUS18894</name>
</gene>
<evidence type="ECO:0000256" key="1">
    <source>
        <dbReference type="SAM" id="MobiDB-lite"/>
    </source>
</evidence>
<feature type="compositionally biased region" description="Polar residues" evidence="1">
    <location>
        <begin position="1"/>
        <end position="20"/>
    </location>
</feature>
<dbReference type="OrthoDB" id="2471195at2759"/>
<dbReference type="AlphaFoldDB" id="A0A9N9PDY1"/>
<organism evidence="2 3">
    <name type="scientific">Racocetra fulgida</name>
    <dbReference type="NCBI Taxonomy" id="60492"/>
    <lineage>
        <taxon>Eukaryota</taxon>
        <taxon>Fungi</taxon>
        <taxon>Fungi incertae sedis</taxon>
        <taxon>Mucoromycota</taxon>
        <taxon>Glomeromycotina</taxon>
        <taxon>Glomeromycetes</taxon>
        <taxon>Diversisporales</taxon>
        <taxon>Gigasporaceae</taxon>
        <taxon>Racocetra</taxon>
    </lineage>
</organism>
<evidence type="ECO:0000313" key="3">
    <source>
        <dbReference type="Proteomes" id="UP000789396"/>
    </source>
</evidence>
<evidence type="ECO:0000313" key="2">
    <source>
        <dbReference type="EMBL" id="CAG8812338.1"/>
    </source>
</evidence>
<reference evidence="2" key="1">
    <citation type="submission" date="2021-06" db="EMBL/GenBank/DDBJ databases">
        <authorList>
            <person name="Kallberg Y."/>
            <person name="Tangrot J."/>
            <person name="Rosling A."/>
        </authorList>
    </citation>
    <scope>NUCLEOTIDE SEQUENCE</scope>
    <source>
        <strain evidence="2">IN212</strain>
    </source>
</reference>
<feature type="non-terminal residue" evidence="2">
    <location>
        <position position="116"/>
    </location>
</feature>
<comment type="caution">
    <text evidence="2">The sequence shown here is derived from an EMBL/GenBank/DDBJ whole genome shotgun (WGS) entry which is preliminary data.</text>
</comment>
<dbReference type="EMBL" id="CAJVPZ010086822">
    <property type="protein sequence ID" value="CAG8812338.1"/>
    <property type="molecule type" value="Genomic_DNA"/>
</dbReference>
<dbReference type="Proteomes" id="UP000789396">
    <property type="component" value="Unassembled WGS sequence"/>
</dbReference>
<proteinExistence type="predicted"/>
<accession>A0A9N9PDY1</accession>